<dbReference type="RefSeq" id="XP_015591837.1">
    <property type="nucleotide sequence ID" value="XM_015736351.2"/>
</dbReference>
<sequence>MHPKCVCRSDLSNDVPTSTHNCAVPPCLTTNLDREKFPPALEHITTHDTFQKLSYATKLPFNALWPSKDIVDACVGLSLFKGIPDDSTESIIGKRIIQYVSPAVDLYKVDDSTVRKRLIEYTYTTTSLDASKDVWGNWMETTRAFSPKKCHFHATSCDTVENEESVQMEKESRNICNENVSREFLRCTGSNVNHEGKLQKLISTENKDTIKDLIEKNKLSLIYDKLPLSYGGYRSELGIGVRLERKHIPVGHPDLTVSQAVARRYEDDSSL</sequence>
<gene>
    <name evidence="2" type="primary">LOC107266155</name>
</gene>
<name>A0AAJ7FHB9_CEPCN</name>
<accession>A0AAJ7FHB9</accession>
<keyword evidence="1" id="KW-1185">Reference proteome</keyword>
<evidence type="ECO:0000313" key="2">
    <source>
        <dbReference type="RefSeq" id="XP_015591837.1"/>
    </source>
</evidence>
<proteinExistence type="predicted"/>
<dbReference type="Proteomes" id="UP000694920">
    <property type="component" value="Unplaced"/>
</dbReference>
<evidence type="ECO:0000313" key="1">
    <source>
        <dbReference type="Proteomes" id="UP000694920"/>
    </source>
</evidence>
<dbReference type="GeneID" id="107266155"/>
<dbReference type="AlphaFoldDB" id="A0AAJ7FHB9"/>
<organism evidence="1 2">
    <name type="scientific">Cephus cinctus</name>
    <name type="common">Wheat stem sawfly</name>
    <dbReference type="NCBI Taxonomy" id="211228"/>
    <lineage>
        <taxon>Eukaryota</taxon>
        <taxon>Metazoa</taxon>
        <taxon>Ecdysozoa</taxon>
        <taxon>Arthropoda</taxon>
        <taxon>Hexapoda</taxon>
        <taxon>Insecta</taxon>
        <taxon>Pterygota</taxon>
        <taxon>Neoptera</taxon>
        <taxon>Endopterygota</taxon>
        <taxon>Hymenoptera</taxon>
        <taxon>Cephoidea</taxon>
        <taxon>Cephidae</taxon>
        <taxon>Cephus</taxon>
    </lineage>
</organism>
<dbReference type="KEGG" id="ccin:107266155"/>
<reference evidence="2" key="1">
    <citation type="submission" date="2025-08" db="UniProtKB">
        <authorList>
            <consortium name="RefSeq"/>
        </authorList>
    </citation>
    <scope>IDENTIFICATION</scope>
</reference>
<protein>
    <submittedName>
        <fullName evidence="2">Uncharacterized protein LOC107266155</fullName>
    </submittedName>
</protein>